<dbReference type="GeneID" id="110799888"/>
<dbReference type="Proteomes" id="UP000813463">
    <property type="component" value="Chromosome 2"/>
</dbReference>
<proteinExistence type="predicted"/>
<reference evidence="2" key="2">
    <citation type="submission" date="2025-08" db="UniProtKB">
        <authorList>
            <consortium name="RefSeq"/>
        </authorList>
    </citation>
    <scope>IDENTIFICATION</scope>
    <source>
        <tissue evidence="2">Leaf</tissue>
    </source>
</reference>
<protein>
    <recommendedName>
        <fullName evidence="3">Endonuclease/exonuclease/phosphatase domain-containing protein</fullName>
    </recommendedName>
</protein>
<keyword evidence="1" id="KW-1185">Reference proteome</keyword>
<evidence type="ECO:0008006" key="3">
    <source>
        <dbReference type="Google" id="ProtNLM"/>
    </source>
</evidence>
<dbReference type="PANTHER" id="PTHR33710">
    <property type="entry name" value="BNAC02G09200D PROTEIN"/>
    <property type="match status" value="1"/>
</dbReference>
<dbReference type="KEGG" id="soe:110799888"/>
<dbReference type="AlphaFoldDB" id="A0A9R0J3R6"/>
<dbReference type="PANTHER" id="PTHR33710:SF79">
    <property type="entry name" value="OS06G0205337 PROTEIN"/>
    <property type="match status" value="1"/>
</dbReference>
<reference evidence="1" key="1">
    <citation type="journal article" date="2021" name="Nat. Commun.">
        <title>Genomic analyses provide insights into spinach domestication and the genetic basis of agronomic traits.</title>
        <authorList>
            <person name="Cai X."/>
            <person name="Sun X."/>
            <person name="Xu C."/>
            <person name="Sun H."/>
            <person name="Wang X."/>
            <person name="Ge C."/>
            <person name="Zhang Z."/>
            <person name="Wang Q."/>
            <person name="Fei Z."/>
            <person name="Jiao C."/>
            <person name="Wang Q."/>
        </authorList>
    </citation>
    <scope>NUCLEOTIDE SEQUENCE [LARGE SCALE GENOMIC DNA]</scope>
    <source>
        <strain evidence="1">cv. Varoflay</strain>
    </source>
</reference>
<dbReference type="SUPFAM" id="SSF56219">
    <property type="entry name" value="DNase I-like"/>
    <property type="match status" value="1"/>
</dbReference>
<dbReference type="RefSeq" id="XP_021860848.2">
    <property type="nucleotide sequence ID" value="XM_022005156.2"/>
</dbReference>
<accession>A0A9R0J3R6</accession>
<name>A0A9R0J3R6_SPIOL</name>
<dbReference type="InterPro" id="IPR036691">
    <property type="entry name" value="Endo/exonu/phosph_ase_sf"/>
</dbReference>
<organism evidence="1 2">
    <name type="scientific">Spinacia oleracea</name>
    <name type="common">Spinach</name>
    <dbReference type="NCBI Taxonomy" id="3562"/>
    <lineage>
        <taxon>Eukaryota</taxon>
        <taxon>Viridiplantae</taxon>
        <taxon>Streptophyta</taxon>
        <taxon>Embryophyta</taxon>
        <taxon>Tracheophyta</taxon>
        <taxon>Spermatophyta</taxon>
        <taxon>Magnoliopsida</taxon>
        <taxon>eudicotyledons</taxon>
        <taxon>Gunneridae</taxon>
        <taxon>Pentapetalae</taxon>
        <taxon>Caryophyllales</taxon>
        <taxon>Chenopodiaceae</taxon>
        <taxon>Chenopodioideae</taxon>
        <taxon>Anserineae</taxon>
        <taxon>Spinacia</taxon>
    </lineage>
</organism>
<dbReference type="Gene3D" id="3.60.10.10">
    <property type="entry name" value="Endonuclease/exonuclease/phosphatase"/>
    <property type="match status" value="1"/>
</dbReference>
<evidence type="ECO:0000313" key="2">
    <source>
        <dbReference type="RefSeq" id="XP_021860848.2"/>
    </source>
</evidence>
<gene>
    <name evidence="2" type="primary">LOC110799888</name>
</gene>
<evidence type="ECO:0000313" key="1">
    <source>
        <dbReference type="Proteomes" id="UP000813463"/>
    </source>
</evidence>
<sequence>MKIISWNCRGTNDVRSLVVPYVVWLKEYFAPMFIFLSETKASLSNVESLVRSCKPTFVCGIDSIGSKGGLAVLGWCPYNVFCLFSSQNLVLCKIVVDSTNEMEILLVYGAPNVEVRLAVWGKMLDLILAFPTCLVLGDFNQLDLFSDKLGGSSSIKGWEAFIQWKLASNLSDVPFSGPPFTWSNKREDTDLILERLDRAYMSTDWFLKFPDSRVTNQPILISDHAAIVFETSHLGLKKHRPYQLEAWCLLFSDIASIVEEVWNLVIVGSPMFTLSRKLGLARNRIRNWCLKNKKSRGLTSNNSLTM</sequence>